<evidence type="ECO:0000256" key="1">
    <source>
        <dbReference type="SAM" id="MobiDB-lite"/>
    </source>
</evidence>
<reference evidence="2 3" key="1">
    <citation type="submission" date="2018-11" db="EMBL/GenBank/DDBJ databases">
        <authorList>
            <consortium name="Pathogen Informatics"/>
        </authorList>
    </citation>
    <scope>NUCLEOTIDE SEQUENCE [LARGE SCALE GENOMIC DNA]</scope>
</reference>
<organism evidence="2 3">
    <name type="scientific">Wuchereria bancrofti</name>
    <dbReference type="NCBI Taxonomy" id="6293"/>
    <lineage>
        <taxon>Eukaryota</taxon>
        <taxon>Metazoa</taxon>
        <taxon>Ecdysozoa</taxon>
        <taxon>Nematoda</taxon>
        <taxon>Chromadorea</taxon>
        <taxon>Rhabditida</taxon>
        <taxon>Spirurina</taxon>
        <taxon>Spiruromorpha</taxon>
        <taxon>Filarioidea</taxon>
        <taxon>Onchocercidae</taxon>
        <taxon>Wuchereria</taxon>
    </lineage>
</organism>
<dbReference type="Proteomes" id="UP000270924">
    <property type="component" value="Unassembled WGS sequence"/>
</dbReference>
<keyword evidence="3" id="KW-1185">Reference proteome</keyword>
<dbReference type="AlphaFoldDB" id="A0A3P7F883"/>
<evidence type="ECO:0000313" key="3">
    <source>
        <dbReference type="Proteomes" id="UP000270924"/>
    </source>
</evidence>
<accession>A0A3P7F883</accession>
<dbReference type="EMBL" id="UYWW01000060">
    <property type="protein sequence ID" value="VDM07068.1"/>
    <property type="molecule type" value="Genomic_DNA"/>
</dbReference>
<evidence type="ECO:0000313" key="2">
    <source>
        <dbReference type="EMBL" id="VDM07068.1"/>
    </source>
</evidence>
<sequence length="71" mass="7329">MGEVNGPVCSPDTVLASAGKTLSEDGQENSPHNSDSGHETSSPDSPLTPIEEGAVSPGDDSFFPVWFVVIV</sequence>
<dbReference type="InParanoid" id="A0A3P7F883"/>
<gene>
    <name evidence="2" type="ORF">WBA_LOCUS454</name>
</gene>
<proteinExistence type="predicted"/>
<name>A0A3P7F883_WUCBA</name>
<feature type="compositionally biased region" description="Polar residues" evidence="1">
    <location>
        <begin position="28"/>
        <end position="45"/>
    </location>
</feature>
<protein>
    <submittedName>
        <fullName evidence="2">Uncharacterized protein</fullName>
    </submittedName>
</protein>
<feature type="region of interest" description="Disordered" evidence="1">
    <location>
        <begin position="1"/>
        <end position="60"/>
    </location>
</feature>